<dbReference type="Proteomes" id="UP000222542">
    <property type="component" value="Unassembled WGS sequence"/>
</dbReference>
<keyword evidence="1" id="KW-0472">Membrane</keyword>
<feature type="domain" description="GPI-anchored protein LLG1-like" evidence="2">
    <location>
        <begin position="123"/>
        <end position="173"/>
    </location>
</feature>
<dbReference type="Pfam" id="PF26578">
    <property type="entry name" value="LLG1"/>
    <property type="match status" value="1"/>
</dbReference>
<dbReference type="EMBL" id="AYRZ02000007">
    <property type="protein sequence ID" value="PHT77460.1"/>
    <property type="molecule type" value="Genomic_DNA"/>
</dbReference>
<organism evidence="3 4">
    <name type="scientific">Capsicum annuum</name>
    <name type="common">Capsicum pepper</name>
    <dbReference type="NCBI Taxonomy" id="4072"/>
    <lineage>
        <taxon>Eukaryota</taxon>
        <taxon>Viridiplantae</taxon>
        <taxon>Streptophyta</taxon>
        <taxon>Embryophyta</taxon>
        <taxon>Tracheophyta</taxon>
        <taxon>Spermatophyta</taxon>
        <taxon>Magnoliopsida</taxon>
        <taxon>eudicotyledons</taxon>
        <taxon>Gunneridae</taxon>
        <taxon>Pentapetalae</taxon>
        <taxon>asterids</taxon>
        <taxon>lamiids</taxon>
        <taxon>Solanales</taxon>
        <taxon>Solanaceae</taxon>
        <taxon>Solanoideae</taxon>
        <taxon>Capsiceae</taxon>
        <taxon>Capsicum</taxon>
    </lineage>
</organism>
<dbReference type="PANTHER" id="PTHR31533">
    <property type="entry name" value="GPI-ANCHORED PROTEIN LLG1-RELATED-RELATED"/>
    <property type="match status" value="1"/>
</dbReference>
<evidence type="ECO:0000256" key="1">
    <source>
        <dbReference type="SAM" id="Phobius"/>
    </source>
</evidence>
<protein>
    <recommendedName>
        <fullName evidence="2">GPI-anchored protein LLG1-like domain-containing protein</fullName>
    </recommendedName>
</protein>
<keyword evidence="1" id="KW-1133">Transmembrane helix</keyword>
<keyword evidence="1" id="KW-0812">Transmembrane</keyword>
<reference evidence="3 4" key="2">
    <citation type="journal article" date="2017" name="Genome Biol.">
        <title>New reference genome sequences of hot pepper reveal the massive evolution of plant disease-resistance genes by retroduplication.</title>
        <authorList>
            <person name="Kim S."/>
            <person name="Park J."/>
            <person name="Yeom S.I."/>
            <person name="Kim Y.M."/>
            <person name="Seo E."/>
            <person name="Kim K.T."/>
            <person name="Kim M.S."/>
            <person name="Lee J.M."/>
            <person name="Cheong K."/>
            <person name="Shin H.S."/>
            <person name="Kim S.B."/>
            <person name="Han K."/>
            <person name="Lee J."/>
            <person name="Park M."/>
            <person name="Lee H.A."/>
            <person name="Lee H.Y."/>
            <person name="Lee Y."/>
            <person name="Oh S."/>
            <person name="Lee J.H."/>
            <person name="Choi E."/>
            <person name="Choi E."/>
            <person name="Lee S.E."/>
            <person name="Jeon J."/>
            <person name="Kim H."/>
            <person name="Choi G."/>
            <person name="Song H."/>
            <person name="Lee J."/>
            <person name="Lee S.C."/>
            <person name="Kwon J.K."/>
            <person name="Lee H.Y."/>
            <person name="Koo N."/>
            <person name="Hong Y."/>
            <person name="Kim R.W."/>
            <person name="Kang W.H."/>
            <person name="Huh J.H."/>
            <person name="Kang B.C."/>
            <person name="Yang T.J."/>
            <person name="Lee Y.H."/>
            <person name="Bennetzen J.L."/>
            <person name="Choi D."/>
        </authorList>
    </citation>
    <scope>NUCLEOTIDE SEQUENCE [LARGE SCALE GENOMIC DNA]</scope>
    <source>
        <strain evidence="4">cv. CM334</strain>
    </source>
</reference>
<evidence type="ECO:0000313" key="3">
    <source>
        <dbReference type="EMBL" id="PHT77460.1"/>
    </source>
</evidence>
<proteinExistence type="predicted"/>
<dbReference type="PANTHER" id="PTHR31533:SF35">
    <property type="entry name" value="GPI-ANCHORED PROTEIN LLG2-RELATED"/>
    <property type="match status" value="1"/>
</dbReference>
<evidence type="ECO:0000259" key="2">
    <source>
        <dbReference type="Pfam" id="PF26578"/>
    </source>
</evidence>
<comment type="caution">
    <text evidence="3">The sequence shown here is derived from an EMBL/GenBank/DDBJ whole genome shotgun (WGS) entry which is preliminary data.</text>
</comment>
<dbReference type="STRING" id="4072.A0A2G2Z626"/>
<dbReference type="InterPro" id="IPR058888">
    <property type="entry name" value="LLG1-like"/>
</dbReference>
<gene>
    <name evidence="3" type="ORF">T459_20982</name>
</gene>
<reference evidence="3 4" key="1">
    <citation type="journal article" date="2014" name="Nat. Genet.">
        <title>Genome sequence of the hot pepper provides insights into the evolution of pungency in Capsicum species.</title>
        <authorList>
            <person name="Kim S."/>
            <person name="Park M."/>
            <person name="Yeom S.I."/>
            <person name="Kim Y.M."/>
            <person name="Lee J.M."/>
            <person name="Lee H.A."/>
            <person name="Seo E."/>
            <person name="Choi J."/>
            <person name="Cheong K."/>
            <person name="Kim K.T."/>
            <person name="Jung K."/>
            <person name="Lee G.W."/>
            <person name="Oh S.K."/>
            <person name="Bae C."/>
            <person name="Kim S.B."/>
            <person name="Lee H.Y."/>
            <person name="Kim S.Y."/>
            <person name="Kim M.S."/>
            <person name="Kang B.C."/>
            <person name="Jo Y.D."/>
            <person name="Yang H.B."/>
            <person name="Jeong H.J."/>
            <person name="Kang W.H."/>
            <person name="Kwon J.K."/>
            <person name="Shin C."/>
            <person name="Lim J.Y."/>
            <person name="Park J.H."/>
            <person name="Huh J.H."/>
            <person name="Kim J.S."/>
            <person name="Kim B.D."/>
            <person name="Cohen O."/>
            <person name="Paran I."/>
            <person name="Suh M.C."/>
            <person name="Lee S.B."/>
            <person name="Kim Y.K."/>
            <person name="Shin Y."/>
            <person name="Noh S.J."/>
            <person name="Park J."/>
            <person name="Seo Y.S."/>
            <person name="Kwon S.Y."/>
            <person name="Kim H.A."/>
            <person name="Park J.M."/>
            <person name="Kim H.J."/>
            <person name="Choi S.B."/>
            <person name="Bosland P.W."/>
            <person name="Reeves G."/>
            <person name="Jo S.H."/>
            <person name="Lee B.W."/>
            <person name="Cho H.T."/>
            <person name="Choi H.S."/>
            <person name="Lee M.S."/>
            <person name="Yu Y."/>
            <person name="Do Choi Y."/>
            <person name="Park B.S."/>
            <person name="van Deynze A."/>
            <person name="Ashrafi H."/>
            <person name="Hill T."/>
            <person name="Kim W.T."/>
            <person name="Pai H.S."/>
            <person name="Ahn H.K."/>
            <person name="Yeam I."/>
            <person name="Giovannoni J.J."/>
            <person name="Rose J.K."/>
            <person name="Sorensen I."/>
            <person name="Lee S.J."/>
            <person name="Kim R.W."/>
            <person name="Choi I.Y."/>
            <person name="Choi B.S."/>
            <person name="Lim J.S."/>
            <person name="Lee Y.H."/>
            <person name="Choi D."/>
        </authorList>
    </citation>
    <scope>NUCLEOTIDE SEQUENCE [LARGE SCALE GENOMIC DNA]</scope>
    <source>
        <strain evidence="4">cv. CM334</strain>
    </source>
</reference>
<dbReference type="AlphaFoldDB" id="A0A2G2Z626"/>
<evidence type="ECO:0000313" key="4">
    <source>
        <dbReference type="Proteomes" id="UP000222542"/>
    </source>
</evidence>
<dbReference type="Gramene" id="PHT77460">
    <property type="protein sequence ID" value="PHT77460"/>
    <property type="gene ID" value="T459_20982"/>
</dbReference>
<dbReference type="InterPro" id="IPR039307">
    <property type="entry name" value="LORELEI-like"/>
</dbReference>
<feature type="transmembrane region" description="Helical" evidence="1">
    <location>
        <begin position="197"/>
        <end position="214"/>
    </location>
</feature>
<sequence length="215" mass="24345">MAENTKMEHINQFKESANCSIGSERSIHKWDFCSSRFYWEKSTSDQETFRFNMLECLPNNEERKLRQLYFHETLFSLYCARSYVARTLQKCRWLVLLASSLQTTPCSLPNAEDRSTQPNNVVKPFCRLPVPLQSYVNDLTTDCADTMFSYIMLHGPYPPGLFASVCKGDKDGLPCPDVAPPPSDSANVNISPMSCRLSPVLMIATALTVLLLLLL</sequence>
<accession>A0A2G2Z626</accession>
<keyword evidence="4" id="KW-1185">Reference proteome</keyword>
<name>A0A2G2Z626_CAPAN</name>